<name>A0ABN9WWE7_9DINO</name>
<keyword evidence="2" id="KW-1185">Reference proteome</keyword>
<accession>A0ABN9WWE7</accession>
<organism evidence="1 2">
    <name type="scientific">Prorocentrum cordatum</name>
    <dbReference type="NCBI Taxonomy" id="2364126"/>
    <lineage>
        <taxon>Eukaryota</taxon>
        <taxon>Sar</taxon>
        <taxon>Alveolata</taxon>
        <taxon>Dinophyceae</taxon>
        <taxon>Prorocentrales</taxon>
        <taxon>Prorocentraceae</taxon>
        <taxon>Prorocentrum</taxon>
    </lineage>
</organism>
<evidence type="ECO:0000313" key="1">
    <source>
        <dbReference type="EMBL" id="CAK0891181.1"/>
    </source>
</evidence>
<evidence type="ECO:0008006" key="3">
    <source>
        <dbReference type="Google" id="ProtNLM"/>
    </source>
</evidence>
<dbReference type="PANTHER" id="PTHR20883">
    <property type="entry name" value="PHYTANOYL-COA DIOXYGENASE DOMAIN CONTAINING 1"/>
    <property type="match status" value="1"/>
</dbReference>
<evidence type="ECO:0000313" key="2">
    <source>
        <dbReference type="Proteomes" id="UP001189429"/>
    </source>
</evidence>
<dbReference type="SUPFAM" id="SSF51197">
    <property type="entry name" value="Clavaminate synthase-like"/>
    <property type="match status" value="1"/>
</dbReference>
<sequence length="187" mass="20612">MQVVDAAHSSGQTVNHACCVGGTWYVEAIPEEFEATLGCDMAKDVITCEVPLGSVLFLNNLIPHRSLPNLSDGIRWSLDLRWQRGGEPNGFSGIKESVLMKRPGDMGSYRADVDWGDWASTPLLEAAKENRSLSEEQRASVEAVGRAEGRFDSDPALDTTIVGPWMHRWGKVLHHNRHTEAAEAAMR</sequence>
<dbReference type="Proteomes" id="UP001189429">
    <property type="component" value="Unassembled WGS sequence"/>
</dbReference>
<dbReference type="EMBL" id="CAUYUJ010019438">
    <property type="protein sequence ID" value="CAK0891181.1"/>
    <property type="molecule type" value="Genomic_DNA"/>
</dbReference>
<dbReference type="PANTHER" id="PTHR20883:SF14">
    <property type="entry name" value="PHYTANOYL-COA DIOXYGENASE"/>
    <property type="match status" value="1"/>
</dbReference>
<comment type="caution">
    <text evidence="1">The sequence shown here is derived from an EMBL/GenBank/DDBJ whole genome shotgun (WGS) entry which is preliminary data.</text>
</comment>
<gene>
    <name evidence="1" type="ORF">PCOR1329_LOCUS71197</name>
</gene>
<reference evidence="1" key="1">
    <citation type="submission" date="2023-10" db="EMBL/GenBank/DDBJ databases">
        <authorList>
            <person name="Chen Y."/>
            <person name="Shah S."/>
            <person name="Dougan E. K."/>
            <person name="Thang M."/>
            <person name="Chan C."/>
        </authorList>
    </citation>
    <scope>NUCLEOTIDE SEQUENCE [LARGE SCALE GENOMIC DNA]</scope>
</reference>
<dbReference type="Gene3D" id="2.60.120.620">
    <property type="entry name" value="q2cbj1_9rhob like domain"/>
    <property type="match status" value="1"/>
</dbReference>
<proteinExistence type="predicted"/>
<protein>
    <recommendedName>
        <fullName evidence="3">Phytanoyl-CoA dioxygenase family protein</fullName>
    </recommendedName>
</protein>